<sequence>MVFPSKEARDRVVRDFGAVEGGKQTLERAAEYTAGLQTKPFVISREFAAPRDLVWRVWTEPEHFSQWFGPKGFKIKLARFDLQPGGMTHYSMVMPEGKVLWGRAVYREIAAPAKLVWLNSFSDEAGGIAPHPLTKDPWPLQMLTTIVFTEQAGKTTVTIHWVPFDSTAAERATFEAGRGSMAMGWTGTLDQLTAYLSLNP</sequence>
<reference evidence="3 4" key="1">
    <citation type="submission" date="2019-01" db="EMBL/GenBank/DDBJ databases">
        <title>Lacunisphaera sp. strain TWA-58.</title>
        <authorList>
            <person name="Chen W.-M."/>
        </authorList>
    </citation>
    <scope>NUCLEOTIDE SEQUENCE [LARGE SCALE GENOMIC DNA]</scope>
    <source>
        <strain evidence="3 4">TWA-58</strain>
    </source>
</reference>
<name>A0A4Q1CD88_9BACT</name>
<dbReference type="Proteomes" id="UP000290218">
    <property type="component" value="Unassembled WGS sequence"/>
</dbReference>
<dbReference type="InterPro" id="IPR013538">
    <property type="entry name" value="ASHA1/2-like_C"/>
</dbReference>
<evidence type="ECO:0000256" key="1">
    <source>
        <dbReference type="ARBA" id="ARBA00006817"/>
    </source>
</evidence>
<dbReference type="AlphaFoldDB" id="A0A4Q1CD88"/>
<evidence type="ECO:0000259" key="2">
    <source>
        <dbReference type="Pfam" id="PF08327"/>
    </source>
</evidence>
<keyword evidence="4" id="KW-1185">Reference proteome</keyword>
<protein>
    <submittedName>
        <fullName evidence="3">SRPBCC domain-containing protein</fullName>
    </submittedName>
</protein>
<dbReference type="OrthoDB" id="118413at2"/>
<dbReference type="Pfam" id="PF08327">
    <property type="entry name" value="AHSA1"/>
    <property type="match status" value="1"/>
</dbReference>
<evidence type="ECO:0000313" key="4">
    <source>
        <dbReference type="Proteomes" id="UP000290218"/>
    </source>
</evidence>
<comment type="similarity">
    <text evidence="1">Belongs to the AHA1 family.</text>
</comment>
<comment type="caution">
    <text evidence="3">The sequence shown here is derived from an EMBL/GenBank/DDBJ whole genome shotgun (WGS) entry which is preliminary data.</text>
</comment>
<accession>A0A4Q1CD88</accession>
<gene>
    <name evidence="3" type="ORF">ESB00_02915</name>
</gene>
<dbReference type="InterPro" id="IPR023393">
    <property type="entry name" value="START-like_dom_sf"/>
</dbReference>
<dbReference type="Gene3D" id="3.30.530.20">
    <property type="match status" value="1"/>
</dbReference>
<proteinExistence type="inferred from homology"/>
<dbReference type="CDD" id="cd07814">
    <property type="entry name" value="SRPBCC_CalC_Aha1-like"/>
    <property type="match status" value="1"/>
</dbReference>
<organism evidence="3 4">
    <name type="scientific">Oleiharenicola lentus</name>
    <dbReference type="NCBI Taxonomy" id="2508720"/>
    <lineage>
        <taxon>Bacteria</taxon>
        <taxon>Pseudomonadati</taxon>
        <taxon>Verrucomicrobiota</taxon>
        <taxon>Opitutia</taxon>
        <taxon>Opitutales</taxon>
        <taxon>Opitutaceae</taxon>
        <taxon>Oleiharenicola</taxon>
    </lineage>
</organism>
<dbReference type="SUPFAM" id="SSF55961">
    <property type="entry name" value="Bet v1-like"/>
    <property type="match status" value="1"/>
</dbReference>
<dbReference type="EMBL" id="SDHX01000001">
    <property type="protein sequence ID" value="RXK56902.1"/>
    <property type="molecule type" value="Genomic_DNA"/>
</dbReference>
<evidence type="ECO:0000313" key="3">
    <source>
        <dbReference type="EMBL" id="RXK56902.1"/>
    </source>
</evidence>
<feature type="domain" description="Activator of Hsp90 ATPase homologue 1/2-like C-terminal" evidence="2">
    <location>
        <begin position="49"/>
        <end position="196"/>
    </location>
</feature>